<dbReference type="Pfam" id="PF11373">
    <property type="entry name" value="DUF3175"/>
    <property type="match status" value="1"/>
</dbReference>
<organism evidence="1 2">
    <name type="scientific">Sinorhizobium psoraleae</name>
    <dbReference type="NCBI Taxonomy" id="520838"/>
    <lineage>
        <taxon>Bacteria</taxon>
        <taxon>Pseudomonadati</taxon>
        <taxon>Pseudomonadota</taxon>
        <taxon>Alphaproteobacteria</taxon>
        <taxon>Hyphomicrobiales</taxon>
        <taxon>Rhizobiaceae</taxon>
        <taxon>Sinorhizobium/Ensifer group</taxon>
        <taxon>Sinorhizobium</taxon>
    </lineage>
</organism>
<dbReference type="RefSeq" id="WP_173511667.1">
    <property type="nucleotide sequence ID" value="NZ_JABEKV010000003.1"/>
</dbReference>
<gene>
    <name evidence="1" type="ORF">O3W52_33275</name>
</gene>
<evidence type="ECO:0000313" key="1">
    <source>
        <dbReference type="EMBL" id="MCZ4094565.1"/>
    </source>
</evidence>
<comment type="caution">
    <text evidence="1">The sequence shown here is derived from an EMBL/GenBank/DDBJ whole genome shotgun (WGS) entry which is preliminary data.</text>
</comment>
<dbReference type="InterPro" id="IPR021513">
    <property type="entry name" value="Phage_RSL1_Orf186"/>
</dbReference>
<evidence type="ECO:0000313" key="2">
    <source>
        <dbReference type="Proteomes" id="UP001079430"/>
    </source>
</evidence>
<reference evidence="1" key="1">
    <citation type="submission" date="2022-10" db="EMBL/GenBank/DDBJ databases">
        <title>Whole genome sequencing of three plant growth promoting bacteria isolated from Vachellia tortilis subsp. raddiana in Morocco.</title>
        <authorList>
            <person name="Hnini M."/>
            <person name="Zouagui R."/>
            <person name="Zouagui H."/>
            <person name="Chemao Elfihri M.-W."/>
            <person name="Ibrahimi A."/>
            <person name="Sbabou L."/>
            <person name="Aurag J."/>
        </authorList>
    </citation>
    <scope>NUCLEOTIDE SEQUENCE</scope>
    <source>
        <strain evidence="1">LMR678</strain>
    </source>
</reference>
<accession>A0ABT4KRF7</accession>
<sequence>MSKESKKKKWSQEVTEKSDALDLEEGIFKSDDPAKIAHSLKRSAEASDRRKSTPFRSAMSMLTFYINRAGAGLSRRQRHVLEKAKVELRKDFGREPR</sequence>
<proteinExistence type="predicted"/>
<dbReference type="EMBL" id="JAPVOI010000006">
    <property type="protein sequence ID" value="MCZ4094565.1"/>
    <property type="molecule type" value="Genomic_DNA"/>
</dbReference>
<protein>
    <submittedName>
        <fullName evidence="1">DUF3175 domain-containing protein</fullName>
    </submittedName>
</protein>
<dbReference type="Proteomes" id="UP001079430">
    <property type="component" value="Unassembled WGS sequence"/>
</dbReference>
<keyword evidence="2" id="KW-1185">Reference proteome</keyword>
<name>A0ABT4KRF7_9HYPH</name>